<dbReference type="EMBL" id="OZ035824">
    <property type="protein sequence ID" value="CAL1592253.1"/>
    <property type="molecule type" value="Genomic_DNA"/>
</dbReference>
<dbReference type="GO" id="GO:0005876">
    <property type="term" value="C:spindle microtubule"/>
    <property type="evidence" value="ECO:0007669"/>
    <property type="project" value="TreeGrafter"/>
</dbReference>
<feature type="domain" description="CLASP N-terminal" evidence="6">
    <location>
        <begin position="216"/>
        <end position="346"/>
    </location>
</feature>
<dbReference type="GO" id="GO:0005813">
    <property type="term" value="C:centrosome"/>
    <property type="evidence" value="ECO:0007669"/>
    <property type="project" value="UniProtKB-SubCell"/>
</dbReference>
<dbReference type="PANTHER" id="PTHR21567">
    <property type="entry name" value="CLASP"/>
    <property type="match status" value="1"/>
</dbReference>
<evidence type="ECO:0000256" key="1">
    <source>
        <dbReference type="ARBA" id="ARBA00004245"/>
    </source>
</evidence>
<dbReference type="Pfam" id="PF21041">
    <property type="entry name" value="XMAP215_CLASP_TOG"/>
    <property type="match status" value="1"/>
</dbReference>
<evidence type="ECO:0000259" key="6">
    <source>
        <dbReference type="Pfam" id="PF12348"/>
    </source>
</evidence>
<dbReference type="InterPro" id="IPR011989">
    <property type="entry name" value="ARM-like"/>
</dbReference>
<evidence type="ECO:0000256" key="5">
    <source>
        <dbReference type="SAM" id="MobiDB-lite"/>
    </source>
</evidence>
<sequence>MDRLGDVTERVREQAQALLLKIMDQAANPQFVWERMMGGFKHKNSRTREGLCLCLMSTLNVFGSKSLTLSKIVPHICSLLEDPSSAVRGVALNSLVEIYRHVGEKVRIDLGKKGLPQSRLNLIFSRFDEVQRSGNMVLSPLSDQTIEDDDPSRASMKKRLSFRHSTESGRETAGALDEEDFMKAFKEVPTQLLSHREVEEGVARVRDVLSDEKRDWEKRVAALEFLRVLLVAGGSKMDSFLVQLRLMEPSLRLCVRDKSQVVRKACITLGHLSSVLGLRFDRSAEALLPALIGLIPISTKIMASSGTTAVRVILKNTHFHRLVAIVTGFCLSKLVAVRRRCFEFLLLQL</sequence>
<dbReference type="PANTHER" id="PTHR21567:SF28">
    <property type="entry name" value="CLIP-ASSOCIATING PROTEIN 1"/>
    <property type="match status" value="1"/>
</dbReference>
<dbReference type="GO" id="GO:0005794">
    <property type="term" value="C:Golgi apparatus"/>
    <property type="evidence" value="ECO:0007669"/>
    <property type="project" value="UniProtKB-SubCell"/>
</dbReference>
<feature type="domain" description="XMAP215/Dis1/CLASP TOG" evidence="7">
    <location>
        <begin position="9"/>
        <end position="105"/>
    </location>
</feature>
<organism evidence="8 9">
    <name type="scientific">Knipowitschia caucasica</name>
    <name type="common">Caucasian dwarf goby</name>
    <name type="synonym">Pomatoschistus caucasicus</name>
    <dbReference type="NCBI Taxonomy" id="637954"/>
    <lineage>
        <taxon>Eukaryota</taxon>
        <taxon>Metazoa</taxon>
        <taxon>Chordata</taxon>
        <taxon>Craniata</taxon>
        <taxon>Vertebrata</taxon>
        <taxon>Euteleostomi</taxon>
        <taxon>Actinopterygii</taxon>
        <taxon>Neopterygii</taxon>
        <taxon>Teleostei</taxon>
        <taxon>Neoteleostei</taxon>
        <taxon>Acanthomorphata</taxon>
        <taxon>Gobiaria</taxon>
        <taxon>Gobiiformes</taxon>
        <taxon>Gobioidei</taxon>
        <taxon>Gobiidae</taxon>
        <taxon>Gobiinae</taxon>
        <taxon>Knipowitschia</taxon>
    </lineage>
</organism>
<dbReference type="SUPFAM" id="SSF48371">
    <property type="entry name" value="ARM repeat"/>
    <property type="match status" value="1"/>
</dbReference>
<dbReference type="GO" id="GO:0040001">
    <property type="term" value="P:establishment of mitotic spindle localization"/>
    <property type="evidence" value="ECO:0007669"/>
    <property type="project" value="TreeGrafter"/>
</dbReference>
<feature type="region of interest" description="Disordered" evidence="5">
    <location>
        <begin position="141"/>
        <end position="170"/>
    </location>
</feature>
<dbReference type="GO" id="GO:0005881">
    <property type="term" value="C:cytoplasmic microtubule"/>
    <property type="evidence" value="ECO:0007669"/>
    <property type="project" value="TreeGrafter"/>
</dbReference>
<dbReference type="InterPro" id="IPR048491">
    <property type="entry name" value="XMAP215_CLASP_TOG"/>
</dbReference>
<proteinExistence type="predicted"/>
<dbReference type="AlphaFoldDB" id="A0AAV2KUE6"/>
<dbReference type="GO" id="GO:0045180">
    <property type="term" value="C:basal cortex"/>
    <property type="evidence" value="ECO:0007669"/>
    <property type="project" value="TreeGrafter"/>
</dbReference>
<feature type="repeat" description="HEAT" evidence="4">
    <location>
        <begin position="72"/>
        <end position="110"/>
    </location>
</feature>
<dbReference type="GO" id="GO:0051301">
    <property type="term" value="P:cell division"/>
    <property type="evidence" value="ECO:0007669"/>
    <property type="project" value="UniProtKB-KW"/>
</dbReference>
<gene>
    <name evidence="8" type="ORF">KC01_LOCUS21529</name>
</gene>
<keyword evidence="9" id="KW-1185">Reference proteome</keyword>
<dbReference type="InterPro" id="IPR016024">
    <property type="entry name" value="ARM-type_fold"/>
</dbReference>
<dbReference type="GO" id="GO:0000776">
    <property type="term" value="C:kinetochore"/>
    <property type="evidence" value="ECO:0007669"/>
    <property type="project" value="UniProtKB-KW"/>
</dbReference>
<keyword evidence="3" id="KW-0206">Cytoskeleton</keyword>
<dbReference type="GO" id="GO:0008017">
    <property type="term" value="F:microtubule binding"/>
    <property type="evidence" value="ECO:0007669"/>
    <property type="project" value="TreeGrafter"/>
</dbReference>
<reference evidence="8 9" key="1">
    <citation type="submission" date="2024-04" db="EMBL/GenBank/DDBJ databases">
        <authorList>
            <person name="Waldvogel A.-M."/>
            <person name="Schoenle A."/>
        </authorList>
    </citation>
    <scope>NUCLEOTIDE SEQUENCE [LARGE SCALE GENOMIC DNA]</scope>
</reference>
<dbReference type="PROSITE" id="PS50077">
    <property type="entry name" value="HEAT_REPEAT"/>
    <property type="match status" value="1"/>
</dbReference>
<name>A0AAV2KUE6_KNICA</name>
<evidence type="ECO:0000256" key="2">
    <source>
        <dbReference type="ARBA" id="ARBA00022490"/>
    </source>
</evidence>
<evidence type="ECO:0000313" key="9">
    <source>
        <dbReference type="Proteomes" id="UP001497482"/>
    </source>
</evidence>
<dbReference type="GO" id="GO:0072686">
    <property type="term" value="C:mitotic spindle"/>
    <property type="evidence" value="ECO:0007669"/>
    <property type="project" value="TreeGrafter"/>
</dbReference>
<dbReference type="Gene3D" id="1.25.10.10">
    <property type="entry name" value="Leucine-rich Repeat Variant"/>
    <property type="match status" value="2"/>
</dbReference>
<evidence type="ECO:0000256" key="4">
    <source>
        <dbReference type="PROSITE-ProRule" id="PRU00103"/>
    </source>
</evidence>
<accession>A0AAV2KUE6</accession>
<dbReference type="GO" id="GO:0090307">
    <property type="term" value="P:mitotic spindle assembly"/>
    <property type="evidence" value="ECO:0007669"/>
    <property type="project" value="TreeGrafter"/>
</dbReference>
<dbReference type="GO" id="GO:0031110">
    <property type="term" value="P:regulation of microtubule polymerization or depolymerization"/>
    <property type="evidence" value="ECO:0007669"/>
    <property type="project" value="UniProtKB-ARBA"/>
</dbReference>
<dbReference type="GO" id="GO:0043515">
    <property type="term" value="F:kinetochore binding"/>
    <property type="evidence" value="ECO:0007669"/>
    <property type="project" value="TreeGrafter"/>
</dbReference>
<evidence type="ECO:0000256" key="3">
    <source>
        <dbReference type="ARBA" id="ARBA00023212"/>
    </source>
</evidence>
<evidence type="ECO:0000259" key="7">
    <source>
        <dbReference type="Pfam" id="PF21041"/>
    </source>
</evidence>
<dbReference type="InterPro" id="IPR021133">
    <property type="entry name" value="HEAT_type_2"/>
</dbReference>
<keyword evidence="2" id="KW-0963">Cytoplasm</keyword>
<dbReference type="InterPro" id="IPR024395">
    <property type="entry name" value="CLASP_N_dom"/>
</dbReference>
<evidence type="ECO:0000313" key="8">
    <source>
        <dbReference type="EMBL" id="CAL1592253.1"/>
    </source>
</evidence>
<protein>
    <recommendedName>
        <fullName evidence="10">TOG domain-containing protein</fullName>
    </recommendedName>
</protein>
<dbReference type="Pfam" id="PF12348">
    <property type="entry name" value="CLASP_N"/>
    <property type="match status" value="1"/>
</dbReference>
<evidence type="ECO:0008006" key="10">
    <source>
        <dbReference type="Google" id="ProtNLM"/>
    </source>
</evidence>
<dbReference type="Proteomes" id="UP001497482">
    <property type="component" value="Chromosome 2"/>
</dbReference>
<comment type="subcellular location">
    <subcellularLocation>
        <location evidence="1">Cytoplasm</location>
        <location evidence="1">Cytoskeleton</location>
    </subcellularLocation>
</comment>
<dbReference type="GO" id="GO:1902903">
    <property type="term" value="P:regulation of supramolecular fiber organization"/>
    <property type="evidence" value="ECO:0007669"/>
    <property type="project" value="UniProtKB-ARBA"/>
</dbReference>